<keyword evidence="3" id="KW-1185">Reference proteome</keyword>
<proteinExistence type="predicted"/>
<dbReference type="AlphaFoldDB" id="A0A1E4RNB4"/>
<protein>
    <submittedName>
        <fullName evidence="2">Uncharacterized protein</fullName>
    </submittedName>
</protein>
<reference evidence="3" key="1">
    <citation type="submission" date="2016-05" db="EMBL/GenBank/DDBJ databases">
        <title>Comparative genomics of biotechnologically important yeasts.</title>
        <authorList>
            <consortium name="DOE Joint Genome Institute"/>
            <person name="Riley R."/>
            <person name="Haridas S."/>
            <person name="Wolfe K.H."/>
            <person name="Lopes M.R."/>
            <person name="Hittinger C.T."/>
            <person name="Goker M."/>
            <person name="Salamov A."/>
            <person name="Wisecaver J."/>
            <person name="Long T.M."/>
            <person name="Aerts A.L."/>
            <person name="Barry K."/>
            <person name="Choi C."/>
            <person name="Clum A."/>
            <person name="Coughlan A.Y."/>
            <person name="Deshpande S."/>
            <person name="Douglass A.P."/>
            <person name="Hanson S.J."/>
            <person name="Klenk H.-P."/>
            <person name="Labutti K."/>
            <person name="Lapidus A."/>
            <person name="Lindquist E."/>
            <person name="Lipzen A."/>
            <person name="Meier-Kolthoff J.P."/>
            <person name="Ohm R.A."/>
            <person name="Otillar R.P."/>
            <person name="Pangilinan J."/>
            <person name="Peng Y."/>
            <person name="Rokas A."/>
            <person name="Rosa C.A."/>
            <person name="Scheuner C."/>
            <person name="Sibirny A.A."/>
            <person name="Slot J.C."/>
            <person name="Stielow J.B."/>
            <person name="Sun H."/>
            <person name="Kurtzman C.P."/>
            <person name="Blackwell M."/>
            <person name="Grigoriev I.V."/>
            <person name="Jeffries T.W."/>
        </authorList>
    </citation>
    <scope>NUCLEOTIDE SEQUENCE [LARGE SCALE GENOMIC DNA]</scope>
    <source>
        <strain evidence="3">NRRL Y-1933</strain>
    </source>
</reference>
<evidence type="ECO:0000256" key="1">
    <source>
        <dbReference type="SAM" id="Coils"/>
    </source>
</evidence>
<dbReference type="GeneID" id="30994590"/>
<organism evidence="2 3">
    <name type="scientific">Hyphopichia burtonii NRRL Y-1933</name>
    <dbReference type="NCBI Taxonomy" id="984485"/>
    <lineage>
        <taxon>Eukaryota</taxon>
        <taxon>Fungi</taxon>
        <taxon>Dikarya</taxon>
        <taxon>Ascomycota</taxon>
        <taxon>Saccharomycotina</taxon>
        <taxon>Pichiomycetes</taxon>
        <taxon>Debaryomycetaceae</taxon>
        <taxon>Hyphopichia</taxon>
    </lineage>
</organism>
<dbReference type="Proteomes" id="UP000095085">
    <property type="component" value="Unassembled WGS sequence"/>
</dbReference>
<accession>A0A1E4RNB4</accession>
<feature type="coiled-coil region" evidence="1">
    <location>
        <begin position="133"/>
        <end position="160"/>
    </location>
</feature>
<gene>
    <name evidence="2" type="ORF">HYPBUDRAFT_147299</name>
</gene>
<keyword evidence="1" id="KW-0175">Coiled coil</keyword>
<name>A0A1E4RNB4_9ASCO</name>
<dbReference type="EMBL" id="KV454539">
    <property type="protein sequence ID" value="ODV68762.1"/>
    <property type="molecule type" value="Genomic_DNA"/>
</dbReference>
<dbReference type="RefSeq" id="XP_020077829.1">
    <property type="nucleotide sequence ID" value="XM_020220040.1"/>
</dbReference>
<evidence type="ECO:0000313" key="3">
    <source>
        <dbReference type="Proteomes" id="UP000095085"/>
    </source>
</evidence>
<evidence type="ECO:0000313" key="2">
    <source>
        <dbReference type="EMBL" id="ODV68762.1"/>
    </source>
</evidence>
<sequence>MDTTREKENGFLLADCLNLSSCNNSPVKRIQLNKNKFTHFDKTSSSTGSIIVPDEEYGKQSSNTLEYQANLKNKAVKVRNKQQMDRINEVLCQLQALSLPKFDSSLNYQLQFRQSLRVDGNKIANYFSLLELISDLIDQINRMERNLDLYEVKKKILLKDITLLINEDEYLQNSKVNSESNSKIHQPSGDQLENLFDYLTVKEKLDKLSNTSDTDEDFSATDYDFR</sequence>